<dbReference type="Pfam" id="PF11412">
    <property type="entry name" value="DsbD_N"/>
    <property type="match status" value="1"/>
</dbReference>
<dbReference type="InterPro" id="IPR008928">
    <property type="entry name" value="6-hairpin_glycosidase_sf"/>
</dbReference>
<dbReference type="Gene3D" id="3.40.30.10">
    <property type="entry name" value="Glutaredoxin"/>
    <property type="match status" value="1"/>
</dbReference>
<evidence type="ECO:0000313" key="6">
    <source>
        <dbReference type="Proteomes" id="UP001595579"/>
    </source>
</evidence>
<dbReference type="InterPro" id="IPR010819">
    <property type="entry name" value="AGE/CE"/>
</dbReference>
<feature type="domain" description="Spermatogenesis-associated protein 20-like TRX" evidence="3">
    <location>
        <begin position="34"/>
        <end position="187"/>
    </location>
</feature>
<dbReference type="CDD" id="cd02955">
    <property type="entry name" value="SSP411"/>
    <property type="match status" value="1"/>
</dbReference>
<keyword evidence="6" id="KW-1185">Reference proteome</keyword>
<reference evidence="6" key="1">
    <citation type="journal article" date="2019" name="Int. J. Syst. Evol. Microbiol.">
        <title>The Global Catalogue of Microorganisms (GCM) 10K type strain sequencing project: providing services to taxonomists for standard genome sequencing and annotation.</title>
        <authorList>
            <consortium name="The Broad Institute Genomics Platform"/>
            <consortium name="The Broad Institute Genome Sequencing Center for Infectious Disease"/>
            <person name="Wu L."/>
            <person name="Ma J."/>
        </authorList>
    </citation>
    <scope>NUCLEOTIDE SEQUENCE [LARGE SCALE GENOMIC DNA]</scope>
    <source>
        <strain evidence="6">CECT 7698</strain>
    </source>
</reference>
<dbReference type="RefSeq" id="WP_386774608.1">
    <property type="nucleotide sequence ID" value="NZ_JBHRUG010000027.1"/>
</dbReference>
<dbReference type="PANTHER" id="PTHR42899">
    <property type="entry name" value="SPERMATOGENESIS-ASSOCIATED PROTEIN 20"/>
    <property type="match status" value="1"/>
</dbReference>
<proteinExistence type="inferred from homology"/>
<organism evidence="5 6">
    <name type="scientific">Litchfieldella rifensis</name>
    <dbReference type="NCBI Taxonomy" id="762643"/>
    <lineage>
        <taxon>Bacteria</taxon>
        <taxon>Pseudomonadati</taxon>
        <taxon>Pseudomonadota</taxon>
        <taxon>Gammaproteobacteria</taxon>
        <taxon>Oceanospirillales</taxon>
        <taxon>Halomonadaceae</taxon>
        <taxon>Litchfieldella</taxon>
    </lineage>
</organism>
<dbReference type="SUPFAM" id="SSF52833">
    <property type="entry name" value="Thioredoxin-like"/>
    <property type="match status" value="1"/>
</dbReference>
<accession>A0ABV7LQD3</accession>
<dbReference type="Pfam" id="PF07221">
    <property type="entry name" value="GlcNAc_2-epim"/>
    <property type="match status" value="1"/>
</dbReference>
<evidence type="ECO:0000256" key="2">
    <source>
        <dbReference type="ARBA" id="ARBA00023235"/>
    </source>
</evidence>
<dbReference type="Gene3D" id="1.50.10.10">
    <property type="match status" value="1"/>
</dbReference>
<gene>
    <name evidence="5" type="ORF">ACFOEV_13060</name>
</gene>
<name>A0ABV7LQD3_9GAMM</name>
<dbReference type="Proteomes" id="UP001595579">
    <property type="component" value="Unassembled WGS sequence"/>
</dbReference>
<sequence>MATLQELHQARERKRSVYEVRTRFVDDRGEPTYTNHLILEDSPYLLQHAHNPVDWYPWGSEAFDKAASEDKPIFLSIGYSTCHWCHVMEEESFDDEVVADRLNRHFVSIKVDREQRPDLDEIYMTGVQLTSGRGGWPMSSFLTPQGKPFFGATYFPRDHFLGLLDKVRQVWRDNRDRLLEDANRLDEGIRQQLAPSATARLPEGLVDKVTEALTQHADTTHGGFGEAPKFPQEPNLLLLLEQVQRDTRPLTEQPAWSVVRQALDAMLQGGIYDQVGGGFHRYATDPAWQVPHFEKMLYNQGQLASLYLWAWQLSGHGEYRRVVEETLDYVLREMRSPSGGFYSATDADSEGQEGKFFVWDYTELTALLDPAALVLCERVYGVTREGNFEGANVLHLPRPLDEAADALAMPRYSLDKALADLKHQLYAARSKRPAPLRDNKQISEWNGMVIAALAQAADALERPDYRDAAIAAADDLWQHHHDETQGRLWRTSLDGVASIAAQLEDYAHVLNALVALYDATGERHWLTRARSLLDELQAQHWDEGDGGYFVSAPEAVGPQLVRSKSLRDGATICGNSLMLPVLIALHQRTGEAALRPLIERQIEAFSGHIAQMPLAGPVFLQGLRQWDSPAPGPLQYLAEGAIRVRCRSERPDDTRLQATLTLEIDPGWHIQGHDSDAAEATRVGIRNPDDWQEVRIHYPTPERSPADGTDQAESIHSGHLTIVLEANATSPCPLVAELALQPCTQTECLPLERREFVIHG</sequence>
<dbReference type="InterPro" id="IPR012341">
    <property type="entry name" value="6hp_glycosidase-like_sf"/>
</dbReference>
<evidence type="ECO:0000259" key="4">
    <source>
        <dbReference type="Pfam" id="PF11412"/>
    </source>
</evidence>
<dbReference type="InterPro" id="IPR036249">
    <property type="entry name" value="Thioredoxin-like_sf"/>
</dbReference>
<dbReference type="SUPFAM" id="SSF48208">
    <property type="entry name" value="Six-hairpin glycosidases"/>
    <property type="match status" value="1"/>
</dbReference>
<evidence type="ECO:0000259" key="3">
    <source>
        <dbReference type="Pfam" id="PF03190"/>
    </source>
</evidence>
<dbReference type="PANTHER" id="PTHR42899:SF1">
    <property type="entry name" value="SPERMATOGENESIS-ASSOCIATED PROTEIN 20"/>
    <property type="match status" value="1"/>
</dbReference>
<dbReference type="InterPro" id="IPR004879">
    <property type="entry name" value="Ssp411-like_TRX"/>
</dbReference>
<dbReference type="InterPro" id="IPR028250">
    <property type="entry name" value="DsbDN"/>
</dbReference>
<comment type="similarity">
    <text evidence="1">Belongs to the N-acylglucosamine 2-epimerase family.</text>
</comment>
<dbReference type="Pfam" id="PF03190">
    <property type="entry name" value="Thioredox_DsbH"/>
    <property type="match status" value="1"/>
</dbReference>
<evidence type="ECO:0000313" key="5">
    <source>
        <dbReference type="EMBL" id="MFC3284534.1"/>
    </source>
</evidence>
<evidence type="ECO:0000256" key="1">
    <source>
        <dbReference type="ARBA" id="ARBA00008558"/>
    </source>
</evidence>
<dbReference type="InterPro" id="IPR024705">
    <property type="entry name" value="Ssp411"/>
</dbReference>
<keyword evidence="2" id="KW-0413">Isomerase</keyword>
<feature type="domain" description="Thiol:disulfide interchange protein DsbD N-terminal" evidence="4">
    <location>
        <begin position="653"/>
        <end position="756"/>
    </location>
</feature>
<dbReference type="EMBL" id="JBHRUG010000027">
    <property type="protein sequence ID" value="MFC3284534.1"/>
    <property type="molecule type" value="Genomic_DNA"/>
</dbReference>
<dbReference type="PIRSF" id="PIRSF006402">
    <property type="entry name" value="UCP006402_thioredoxin"/>
    <property type="match status" value="1"/>
</dbReference>
<protein>
    <submittedName>
        <fullName evidence="5">DUF255 domain-containing protein</fullName>
    </submittedName>
</protein>
<comment type="caution">
    <text evidence="5">The sequence shown here is derived from an EMBL/GenBank/DDBJ whole genome shotgun (WGS) entry which is preliminary data.</text>
</comment>